<dbReference type="SUPFAM" id="SSF158791">
    <property type="entry name" value="MgtE N-terminal domain-like"/>
    <property type="match status" value="1"/>
</dbReference>
<evidence type="ECO:0000256" key="1">
    <source>
        <dbReference type="SAM" id="Phobius"/>
    </source>
</evidence>
<dbReference type="Proteomes" id="UP000739538">
    <property type="component" value="Unassembled WGS sequence"/>
</dbReference>
<comment type="caution">
    <text evidence="2">The sequence shown here is derived from an EMBL/GenBank/DDBJ whole genome shotgun (WGS) entry which is preliminary data.</text>
</comment>
<proteinExistence type="predicted"/>
<evidence type="ECO:0000313" key="2">
    <source>
        <dbReference type="EMBL" id="MCA9754485.1"/>
    </source>
</evidence>
<dbReference type="AlphaFoldDB" id="A0A956NBC2"/>
<evidence type="ECO:0008006" key="4">
    <source>
        <dbReference type="Google" id="ProtNLM"/>
    </source>
</evidence>
<dbReference type="EMBL" id="JAGQHS010000004">
    <property type="protein sequence ID" value="MCA9754485.1"/>
    <property type="molecule type" value="Genomic_DNA"/>
</dbReference>
<name>A0A956NBC2_UNCEI</name>
<keyword evidence="1" id="KW-1133">Transmembrane helix</keyword>
<feature type="transmembrane region" description="Helical" evidence="1">
    <location>
        <begin position="20"/>
        <end position="45"/>
    </location>
</feature>
<keyword evidence="1" id="KW-0812">Transmembrane</keyword>
<reference evidence="2" key="1">
    <citation type="submission" date="2020-04" db="EMBL/GenBank/DDBJ databases">
        <authorList>
            <person name="Zhang T."/>
        </authorList>
    </citation>
    <scope>NUCLEOTIDE SEQUENCE</scope>
    <source>
        <strain evidence="2">HKST-UBA02</strain>
    </source>
</reference>
<organism evidence="2 3">
    <name type="scientific">Eiseniibacteriota bacterium</name>
    <dbReference type="NCBI Taxonomy" id="2212470"/>
    <lineage>
        <taxon>Bacteria</taxon>
        <taxon>Candidatus Eiseniibacteriota</taxon>
    </lineage>
</organism>
<protein>
    <recommendedName>
        <fullName evidence="4">Magnesium transporter MgtE intracellular domain-containing protein</fullName>
    </recommendedName>
</protein>
<reference evidence="2" key="2">
    <citation type="journal article" date="2021" name="Microbiome">
        <title>Successional dynamics and alternative stable states in a saline activated sludge microbial community over 9 years.</title>
        <authorList>
            <person name="Wang Y."/>
            <person name="Ye J."/>
            <person name="Ju F."/>
            <person name="Liu L."/>
            <person name="Boyd J.A."/>
            <person name="Deng Y."/>
            <person name="Parks D.H."/>
            <person name="Jiang X."/>
            <person name="Yin X."/>
            <person name="Woodcroft B.J."/>
            <person name="Tyson G.W."/>
            <person name="Hugenholtz P."/>
            <person name="Polz M.F."/>
            <person name="Zhang T."/>
        </authorList>
    </citation>
    <scope>NUCLEOTIDE SEQUENCE</scope>
    <source>
        <strain evidence="2">HKST-UBA02</strain>
    </source>
</reference>
<sequence>MRTRPNVARGRESEAGIASFLAILITAVGFFLVAIVVTLFATGLAQERIIPMIKQRIETAVNGLSLIGKEEVPEPPAPERGRTPSDSLQALVTQIETEKVFIETRERQLDYQRAEIDSVMAALQTIQNDEVLRQAKLYAAMKPDEAARILYALDDATLVAILKNMNARAASKIMGRLDPRRLARLSMEGIGRAELAGVDMSEQAGAN</sequence>
<keyword evidence="1" id="KW-0472">Membrane</keyword>
<gene>
    <name evidence="2" type="ORF">KDA27_01690</name>
</gene>
<accession>A0A956NBC2</accession>
<evidence type="ECO:0000313" key="3">
    <source>
        <dbReference type="Proteomes" id="UP000739538"/>
    </source>
</evidence>